<dbReference type="InterPro" id="IPR007607">
    <property type="entry name" value="BacA/B"/>
</dbReference>
<proteinExistence type="predicted"/>
<gene>
    <name evidence="1" type="ordered locus">Arcpr_1660</name>
</gene>
<evidence type="ECO:0000313" key="2">
    <source>
        <dbReference type="Proteomes" id="UP000001901"/>
    </source>
</evidence>
<dbReference type="eggNOG" id="arCOG02471">
    <property type="taxonomic scope" value="Archaea"/>
</dbReference>
<dbReference type="STRING" id="572546.Arcpr_1660"/>
<dbReference type="OrthoDB" id="105377at2157"/>
<dbReference type="PaxDb" id="572546-Arcpr_1660"/>
<dbReference type="KEGG" id="apo:Arcpr_1660"/>
<dbReference type="RefSeq" id="WP_012941041.1">
    <property type="nucleotide sequence ID" value="NC_013741.1"/>
</dbReference>
<dbReference type="Proteomes" id="UP000001901">
    <property type="component" value="Chromosome"/>
</dbReference>
<protein>
    <submittedName>
        <fullName evidence="1">Acyltransferase-like protein</fullName>
    </submittedName>
</protein>
<organism evidence="1 2">
    <name type="scientific">Archaeoglobus profundus (strain DSM 5631 / JCM 9629 / NBRC 100127 / Av18)</name>
    <dbReference type="NCBI Taxonomy" id="572546"/>
    <lineage>
        <taxon>Archaea</taxon>
        <taxon>Methanobacteriati</taxon>
        <taxon>Methanobacteriota</taxon>
        <taxon>Archaeoglobi</taxon>
        <taxon>Archaeoglobales</taxon>
        <taxon>Archaeoglobaceae</taxon>
        <taxon>Archaeoglobus</taxon>
    </lineage>
</organism>
<dbReference type="GeneID" id="8740353"/>
<accession>D2RF12</accession>
<dbReference type="InterPro" id="IPR011004">
    <property type="entry name" value="Trimer_LpxA-like_sf"/>
</dbReference>
<dbReference type="GO" id="GO:0016746">
    <property type="term" value="F:acyltransferase activity"/>
    <property type="evidence" value="ECO:0007669"/>
    <property type="project" value="UniProtKB-KW"/>
</dbReference>
<name>D2RF12_ARCPA</name>
<evidence type="ECO:0000313" key="1">
    <source>
        <dbReference type="EMBL" id="ADB58706.1"/>
    </source>
</evidence>
<dbReference type="Pfam" id="PF04519">
    <property type="entry name" value="Bactofilin"/>
    <property type="match status" value="1"/>
</dbReference>
<dbReference type="HOGENOM" id="CLU_040510_1_0_2"/>
<dbReference type="AlphaFoldDB" id="D2RF12"/>
<keyword evidence="1" id="KW-0012">Acyltransferase</keyword>
<keyword evidence="1" id="KW-0808">Transferase</keyword>
<dbReference type="EMBL" id="CP001857">
    <property type="protein sequence ID" value="ADB58706.1"/>
    <property type="molecule type" value="Genomic_DNA"/>
</dbReference>
<sequence length="278" mass="31015">MLEKLVIPKNTKFDERSIVLEGDALIGANSRLGYGIIARKVIVGDRTEIKGDILGKEEVRLGAWCTVKGDVISKGDAYIGEFTSIEGRLTVYGDLEIGRNVKIKNGFEARGLITIQDPMPIVMFIFLYILAMLRLGKYEEIEELFEPEEFLSPLEIPENSEVDLDYIKTRKDVLIDGSRVLGNLRCRDAKILESELYGSVRGRNVIVEGSRVHGIIEGRDVYLVRGSVVLGKITADNVYMEEGCVVEGSIVGRKGVWIKPHVELPEEILNDDATTDQE</sequence>
<reference evidence="1 2" key="1">
    <citation type="journal article" date="2010" name="Stand. Genomic Sci.">
        <title>Complete genome sequence of Archaeoglobus profundus type strain (AV18).</title>
        <authorList>
            <person name="von Jan M."/>
            <person name="Lapidus A."/>
            <person name="Del Rio T.G."/>
            <person name="Copeland A."/>
            <person name="Tice H."/>
            <person name="Cheng J.F."/>
            <person name="Lucas S."/>
            <person name="Chen F."/>
            <person name="Nolan M."/>
            <person name="Goodwin L."/>
            <person name="Han C."/>
            <person name="Pitluck S."/>
            <person name="Liolios K."/>
            <person name="Ivanova N."/>
            <person name="Mavromatis K."/>
            <person name="Ovchinnikova G."/>
            <person name="Chertkov O."/>
            <person name="Pati A."/>
            <person name="Chen A."/>
            <person name="Palaniappan K."/>
            <person name="Land M."/>
            <person name="Hauser L."/>
            <person name="Chang Y.J."/>
            <person name="Jeffries C.D."/>
            <person name="Saunders E."/>
            <person name="Brettin T."/>
            <person name="Detter J.C."/>
            <person name="Chain P."/>
            <person name="Eichinger K."/>
            <person name="Huber H."/>
            <person name="Spring S."/>
            <person name="Rohde M."/>
            <person name="Goker M."/>
            <person name="Wirth R."/>
            <person name="Woyke T."/>
            <person name="Bristow J."/>
            <person name="Eisen J.A."/>
            <person name="Markowitz V."/>
            <person name="Hugenholtz P."/>
            <person name="Kyrpides N.C."/>
            <person name="Klenk H.P."/>
        </authorList>
    </citation>
    <scope>NUCLEOTIDE SEQUENCE [LARGE SCALE GENOMIC DNA]</scope>
    <source>
        <strain evidence="2">DSM 5631 / JCM 9629 / NBRC 100127 / Av18</strain>
    </source>
</reference>
<dbReference type="Gene3D" id="2.160.10.10">
    <property type="entry name" value="Hexapeptide repeat proteins"/>
    <property type="match status" value="2"/>
</dbReference>
<dbReference type="SUPFAM" id="SSF51161">
    <property type="entry name" value="Trimeric LpxA-like enzymes"/>
    <property type="match status" value="1"/>
</dbReference>
<keyword evidence="2" id="KW-1185">Reference proteome</keyword>